<dbReference type="Pfam" id="PF07617">
    <property type="entry name" value="DUF1579"/>
    <property type="match status" value="1"/>
</dbReference>
<dbReference type="AlphaFoldDB" id="A0A7X0TZS3"/>
<sequence length="152" mass="16620">MTETVTENPQNQIPTPDPALKTLEPLVGTWEMTGKDLNSGDPLGGRLAFEWMEGGFFLVQHHEMDHGHGTMKGVEYIGYEAETQALRSRYFDSTGNAFTYTWKLQDGDLSIWFGDEGSPAGFTGAFSADGTTISGRWAWPGGGYEATMTKVG</sequence>
<dbReference type="Proteomes" id="UP000565579">
    <property type="component" value="Unassembled WGS sequence"/>
</dbReference>
<accession>A0A7X0TZS3</accession>
<comment type="caution">
    <text evidence="1">The sequence shown here is derived from an EMBL/GenBank/DDBJ whole genome shotgun (WGS) entry which is preliminary data.</text>
</comment>
<proteinExistence type="predicted"/>
<evidence type="ECO:0000313" key="1">
    <source>
        <dbReference type="EMBL" id="MBB6549808.1"/>
    </source>
</evidence>
<reference evidence="1 2" key="1">
    <citation type="submission" date="2020-08" db="EMBL/GenBank/DDBJ databases">
        <title>Sequencing the genomes of 1000 actinobacteria strains.</title>
        <authorList>
            <person name="Klenk H.-P."/>
        </authorList>
    </citation>
    <scope>NUCLEOTIDE SEQUENCE [LARGE SCALE GENOMIC DNA]</scope>
    <source>
        <strain evidence="1 2">DSM 43768</strain>
    </source>
</reference>
<dbReference type="InterPro" id="IPR011473">
    <property type="entry name" value="DUF1579"/>
</dbReference>
<gene>
    <name evidence="1" type="ORF">HD593_004603</name>
</gene>
<evidence type="ECO:0000313" key="2">
    <source>
        <dbReference type="Proteomes" id="UP000565579"/>
    </source>
</evidence>
<organism evidence="1 2">
    <name type="scientific">Nonomuraea rubra</name>
    <dbReference type="NCBI Taxonomy" id="46180"/>
    <lineage>
        <taxon>Bacteria</taxon>
        <taxon>Bacillati</taxon>
        <taxon>Actinomycetota</taxon>
        <taxon>Actinomycetes</taxon>
        <taxon>Streptosporangiales</taxon>
        <taxon>Streptosporangiaceae</taxon>
        <taxon>Nonomuraea</taxon>
    </lineage>
</organism>
<name>A0A7X0TZS3_9ACTN</name>
<protein>
    <recommendedName>
        <fullName evidence="3">DUF1579 domain-containing protein</fullName>
    </recommendedName>
</protein>
<evidence type="ECO:0008006" key="3">
    <source>
        <dbReference type="Google" id="ProtNLM"/>
    </source>
</evidence>
<dbReference type="EMBL" id="JACHMI010000001">
    <property type="protein sequence ID" value="MBB6549808.1"/>
    <property type="molecule type" value="Genomic_DNA"/>
</dbReference>
<dbReference type="RefSeq" id="WP_185104177.1">
    <property type="nucleotide sequence ID" value="NZ_BAAAXY010000228.1"/>
</dbReference>
<keyword evidence="2" id="KW-1185">Reference proteome</keyword>